<sequence>MDGAETDVPTSDAYSTSEDALGGATLARGGAGLFQTYRFVAEQDLRNGTLVEVLQA</sequence>
<gene>
    <name evidence="1" type="ORF">LMG31506_05079</name>
</gene>
<name>A0A916MXG3_9BURK</name>
<protein>
    <submittedName>
        <fullName evidence="1">Uncharacterized protein</fullName>
    </submittedName>
</protein>
<keyword evidence="2" id="KW-1185">Reference proteome</keyword>
<evidence type="ECO:0000313" key="1">
    <source>
        <dbReference type="EMBL" id="CAG2154419.1"/>
    </source>
</evidence>
<comment type="caution">
    <text evidence="1">The sequence shown here is derived from an EMBL/GenBank/DDBJ whole genome shotgun (WGS) entry which is preliminary data.</text>
</comment>
<dbReference type="EMBL" id="CAJPUY010000022">
    <property type="protein sequence ID" value="CAG2154419.1"/>
    <property type="molecule type" value="Genomic_DNA"/>
</dbReference>
<evidence type="ECO:0000313" key="2">
    <source>
        <dbReference type="Proteomes" id="UP000672934"/>
    </source>
</evidence>
<dbReference type="AlphaFoldDB" id="A0A916MXG3"/>
<dbReference type="Proteomes" id="UP000672934">
    <property type="component" value="Unassembled WGS sequence"/>
</dbReference>
<organism evidence="1 2">
    <name type="scientific">Cupriavidus yeoncheonensis</name>
    <dbReference type="NCBI Taxonomy" id="1462994"/>
    <lineage>
        <taxon>Bacteria</taxon>
        <taxon>Pseudomonadati</taxon>
        <taxon>Pseudomonadota</taxon>
        <taxon>Betaproteobacteria</taxon>
        <taxon>Burkholderiales</taxon>
        <taxon>Burkholderiaceae</taxon>
        <taxon>Cupriavidus</taxon>
    </lineage>
</organism>
<accession>A0A916MXG3</accession>
<proteinExistence type="predicted"/>
<reference evidence="1" key="1">
    <citation type="submission" date="2021-03" db="EMBL/GenBank/DDBJ databases">
        <authorList>
            <person name="Peeters C."/>
        </authorList>
    </citation>
    <scope>NUCLEOTIDE SEQUENCE</scope>
    <source>
        <strain evidence="1">LMG 31506</strain>
    </source>
</reference>
<dbReference type="Gene3D" id="3.40.190.10">
    <property type="entry name" value="Periplasmic binding protein-like II"/>
    <property type="match status" value="1"/>
</dbReference>